<evidence type="ECO:0000313" key="5">
    <source>
        <dbReference type="EMBL" id="GAA4323439.1"/>
    </source>
</evidence>
<dbReference type="InterPro" id="IPR051024">
    <property type="entry name" value="GlcNAc_Chitin_IntDeg"/>
</dbReference>
<accession>A0ABP8GFQ7</accession>
<keyword evidence="3" id="KW-0472">Membrane</keyword>
<proteinExistence type="predicted"/>
<gene>
    <name evidence="5" type="ORF">GCM10023086_49230</name>
</gene>
<keyword evidence="3" id="KW-0812">Transmembrane</keyword>
<feature type="compositionally biased region" description="Low complexity" evidence="2">
    <location>
        <begin position="288"/>
        <end position="307"/>
    </location>
</feature>
<comment type="caution">
    <text evidence="5">The sequence shown here is derived from an EMBL/GenBank/DDBJ whole genome shotgun (WGS) entry which is preliminary data.</text>
</comment>
<dbReference type="PANTHER" id="PTHR34823">
    <property type="entry name" value="GLCNAC-BINDING PROTEIN A"/>
    <property type="match status" value="1"/>
</dbReference>
<dbReference type="Pfam" id="PF03067">
    <property type="entry name" value="LPMO_10"/>
    <property type="match status" value="1"/>
</dbReference>
<dbReference type="InterPro" id="IPR014756">
    <property type="entry name" value="Ig_E-set"/>
</dbReference>
<dbReference type="InterPro" id="IPR004302">
    <property type="entry name" value="Cellulose/chitin-bd_N"/>
</dbReference>
<dbReference type="EMBL" id="BAABET010000007">
    <property type="protein sequence ID" value="GAA4323439.1"/>
    <property type="molecule type" value="Genomic_DNA"/>
</dbReference>
<feature type="region of interest" description="Disordered" evidence="2">
    <location>
        <begin position="239"/>
        <end position="307"/>
    </location>
</feature>
<dbReference type="Proteomes" id="UP001501115">
    <property type="component" value="Unassembled WGS sequence"/>
</dbReference>
<feature type="compositionally biased region" description="Basic and acidic residues" evidence="2">
    <location>
        <begin position="239"/>
        <end position="283"/>
    </location>
</feature>
<keyword evidence="3" id="KW-1133">Transmembrane helix</keyword>
<evidence type="ECO:0000259" key="4">
    <source>
        <dbReference type="Pfam" id="PF03067"/>
    </source>
</evidence>
<organism evidence="5 6">
    <name type="scientific">Streptomyces venetus</name>
    <dbReference type="NCBI Taxonomy" id="1701086"/>
    <lineage>
        <taxon>Bacteria</taxon>
        <taxon>Bacillati</taxon>
        <taxon>Actinomycetota</taxon>
        <taxon>Actinomycetes</taxon>
        <taxon>Kitasatosporales</taxon>
        <taxon>Streptomycetaceae</taxon>
        <taxon>Streptomyces</taxon>
    </lineage>
</organism>
<evidence type="ECO:0000313" key="6">
    <source>
        <dbReference type="Proteomes" id="UP001501115"/>
    </source>
</evidence>
<keyword evidence="6" id="KW-1185">Reference proteome</keyword>
<dbReference type="PANTHER" id="PTHR34823:SF1">
    <property type="entry name" value="CHITIN-BINDING TYPE-4 DOMAIN-CONTAINING PROTEIN"/>
    <property type="match status" value="1"/>
</dbReference>
<name>A0ABP8GFQ7_9ACTN</name>
<evidence type="ECO:0000256" key="2">
    <source>
        <dbReference type="SAM" id="MobiDB-lite"/>
    </source>
</evidence>
<evidence type="ECO:0000256" key="3">
    <source>
        <dbReference type="SAM" id="Phobius"/>
    </source>
</evidence>
<reference evidence="6" key="1">
    <citation type="journal article" date="2019" name="Int. J. Syst. Evol. Microbiol.">
        <title>The Global Catalogue of Microorganisms (GCM) 10K type strain sequencing project: providing services to taxonomists for standard genome sequencing and annotation.</title>
        <authorList>
            <consortium name="The Broad Institute Genomics Platform"/>
            <consortium name="The Broad Institute Genome Sequencing Center for Infectious Disease"/>
            <person name="Wu L."/>
            <person name="Ma J."/>
        </authorList>
    </citation>
    <scope>NUCLEOTIDE SEQUENCE [LARGE SCALE GENOMIC DNA]</scope>
    <source>
        <strain evidence="6">JCM 31290</strain>
    </source>
</reference>
<dbReference type="CDD" id="cd21177">
    <property type="entry name" value="LPMO_AA10"/>
    <property type="match status" value="1"/>
</dbReference>
<feature type="domain" description="Chitin-binding type-4" evidence="4">
    <location>
        <begin position="56"/>
        <end position="233"/>
    </location>
</feature>
<evidence type="ECO:0000256" key="1">
    <source>
        <dbReference type="ARBA" id="ARBA00022729"/>
    </source>
</evidence>
<feature type="transmembrane region" description="Helical" evidence="3">
    <location>
        <begin position="306"/>
        <end position="325"/>
    </location>
</feature>
<protein>
    <recommendedName>
        <fullName evidence="4">Chitin-binding type-4 domain-containing protein</fullName>
    </recommendedName>
</protein>
<dbReference type="SUPFAM" id="SSF81296">
    <property type="entry name" value="E set domains"/>
    <property type="match status" value="1"/>
</dbReference>
<keyword evidence="1" id="KW-0732">Signal</keyword>
<dbReference type="Gene3D" id="2.70.50.50">
    <property type="entry name" value="chitin-binding protein cbp21"/>
    <property type="match status" value="1"/>
</dbReference>
<sequence length="330" mass="35187">MNTPGRFPVLHFRPLPPRPRRRRRMRRTTTHRAALAAALVTPLLLPLWTAGPARAHGAPTDPLSRVVACSPEGGDDAGSAACRAAVAANGAPFTAWDNLRVANVDGRDRQVVPDGKLCSGGLPDYKGLDLARTDWPATRVTPGATLNMRYVSTIPHTGTFRMYLTKPGYDPAGPLSWSDLPEKPFAEVTDPELTDGAYRFEATLPSDRTGRHVLYTVWQNSSTPDTYYSCSDVVFPEAEKTEAEKKDGAKGTAEKKEAGEEKAGKEEAEKGAGEKKETRKGLEDNAEGATPAASSSTPSSGPSTPMLAGGAAAVLVLTGGAALVLRLRRR</sequence>